<dbReference type="PANTHER" id="PTHR34605">
    <property type="entry name" value="PHAGE_INTEGRASE DOMAIN-CONTAINING PROTEIN"/>
    <property type="match status" value="1"/>
</dbReference>
<name>A0A917QEV0_9HYPH</name>
<dbReference type="PANTHER" id="PTHR34605:SF4">
    <property type="entry name" value="DNA ADENINE METHYLTRANSFERASE"/>
    <property type="match status" value="1"/>
</dbReference>
<dbReference type="Proteomes" id="UP000600449">
    <property type="component" value="Unassembled WGS sequence"/>
</dbReference>
<dbReference type="GO" id="GO:0015074">
    <property type="term" value="P:DNA integration"/>
    <property type="evidence" value="ECO:0007669"/>
    <property type="project" value="InterPro"/>
</dbReference>
<dbReference type="EMBL" id="BMMF01000012">
    <property type="protein sequence ID" value="GGK47454.1"/>
    <property type="molecule type" value="Genomic_DNA"/>
</dbReference>
<proteinExistence type="predicted"/>
<evidence type="ECO:0000256" key="1">
    <source>
        <dbReference type="ARBA" id="ARBA00023125"/>
    </source>
</evidence>
<keyword evidence="1" id="KW-0238">DNA-binding</keyword>
<evidence type="ECO:0000259" key="3">
    <source>
        <dbReference type="PROSITE" id="PS51898"/>
    </source>
</evidence>
<sequence>MPTARDGVPGWRAQIARLEGAYSFRTIKNYTNAMKSLEAFCHASGRRAYPASPATVAAFVDEMAATMKPATVRVALCGIAKAHRLGRHCDPVADEEVRLAMRRAFRRHGRRQRQALPLSREVRDALAAACPQTLQGRRDRALILTAYDSLCRRAELVAIEVAHLEPAPEGGFHVFVPRAKNDAFGDGRTAHLSIRTRAAIEIWLSASGTREGPIFRGLRNGVVKETALDPAEISAIFKRVAAAAELPPSQIAGLSGHSARVGAACDFAKARTDALTIMRAGGWKSLATLARYIERVVVEREEGA</sequence>
<accession>A0A917QEV0</accession>
<dbReference type="InterPro" id="IPR011010">
    <property type="entry name" value="DNA_brk_join_enz"/>
</dbReference>
<reference evidence="4 5" key="1">
    <citation type="journal article" date="2014" name="Int. J. Syst. Evol. Microbiol.">
        <title>Complete genome sequence of Corynebacterium casei LMG S-19264T (=DSM 44701T), isolated from a smear-ripened cheese.</title>
        <authorList>
            <consortium name="US DOE Joint Genome Institute (JGI-PGF)"/>
            <person name="Walter F."/>
            <person name="Albersmeier A."/>
            <person name="Kalinowski J."/>
            <person name="Ruckert C."/>
        </authorList>
    </citation>
    <scope>NUCLEOTIDE SEQUENCE [LARGE SCALE GENOMIC DNA]</scope>
    <source>
        <strain evidence="4 5">CGMCC 1.9161</strain>
    </source>
</reference>
<keyword evidence="2" id="KW-0233">DNA recombination</keyword>
<dbReference type="Gene3D" id="1.10.150.130">
    <property type="match status" value="1"/>
</dbReference>
<dbReference type="RefSeq" id="WP_188914843.1">
    <property type="nucleotide sequence ID" value="NZ_BMMF01000012.1"/>
</dbReference>
<keyword evidence="5" id="KW-1185">Reference proteome</keyword>
<feature type="domain" description="Tyr recombinase" evidence="3">
    <location>
        <begin position="111"/>
        <end position="304"/>
    </location>
</feature>
<evidence type="ECO:0000313" key="5">
    <source>
        <dbReference type="Proteomes" id="UP000600449"/>
    </source>
</evidence>
<protein>
    <submittedName>
        <fullName evidence="4">Integrase</fullName>
    </submittedName>
</protein>
<dbReference type="PROSITE" id="PS51898">
    <property type="entry name" value="TYR_RECOMBINASE"/>
    <property type="match status" value="1"/>
</dbReference>
<dbReference type="GO" id="GO:0006310">
    <property type="term" value="P:DNA recombination"/>
    <property type="evidence" value="ECO:0007669"/>
    <property type="project" value="UniProtKB-KW"/>
</dbReference>
<dbReference type="InterPro" id="IPR013762">
    <property type="entry name" value="Integrase-like_cat_sf"/>
</dbReference>
<evidence type="ECO:0000256" key="2">
    <source>
        <dbReference type="ARBA" id="ARBA00023172"/>
    </source>
</evidence>
<dbReference type="SUPFAM" id="SSF56349">
    <property type="entry name" value="DNA breaking-rejoining enzymes"/>
    <property type="match status" value="1"/>
</dbReference>
<dbReference type="AlphaFoldDB" id="A0A917QEV0"/>
<organism evidence="4 5">
    <name type="scientific">Salinarimonas ramus</name>
    <dbReference type="NCBI Taxonomy" id="690164"/>
    <lineage>
        <taxon>Bacteria</taxon>
        <taxon>Pseudomonadati</taxon>
        <taxon>Pseudomonadota</taxon>
        <taxon>Alphaproteobacteria</taxon>
        <taxon>Hyphomicrobiales</taxon>
        <taxon>Salinarimonadaceae</taxon>
        <taxon>Salinarimonas</taxon>
    </lineage>
</organism>
<dbReference type="GO" id="GO:0003677">
    <property type="term" value="F:DNA binding"/>
    <property type="evidence" value="ECO:0007669"/>
    <property type="project" value="UniProtKB-KW"/>
</dbReference>
<dbReference type="Pfam" id="PF00589">
    <property type="entry name" value="Phage_integrase"/>
    <property type="match status" value="1"/>
</dbReference>
<dbReference type="InterPro" id="IPR052925">
    <property type="entry name" value="Phage_Integrase-like_Recomb"/>
</dbReference>
<dbReference type="InterPro" id="IPR010998">
    <property type="entry name" value="Integrase_recombinase_N"/>
</dbReference>
<comment type="caution">
    <text evidence="4">The sequence shown here is derived from an EMBL/GenBank/DDBJ whole genome shotgun (WGS) entry which is preliminary data.</text>
</comment>
<evidence type="ECO:0000313" key="4">
    <source>
        <dbReference type="EMBL" id="GGK47454.1"/>
    </source>
</evidence>
<dbReference type="SUPFAM" id="SSF47823">
    <property type="entry name" value="lambda integrase-like, N-terminal domain"/>
    <property type="match status" value="1"/>
</dbReference>
<dbReference type="Gene3D" id="1.10.443.10">
    <property type="entry name" value="Intergrase catalytic core"/>
    <property type="match status" value="1"/>
</dbReference>
<gene>
    <name evidence="4" type="ORF">GCM10011322_38140</name>
</gene>
<dbReference type="InterPro" id="IPR002104">
    <property type="entry name" value="Integrase_catalytic"/>
</dbReference>